<dbReference type="Gene3D" id="2.40.30.170">
    <property type="match status" value="1"/>
</dbReference>
<comment type="caution">
    <text evidence="6">The sequence shown here is derived from an EMBL/GenBank/DDBJ whole genome shotgun (WGS) entry which is preliminary data.</text>
</comment>
<accession>A0A8J3BCJ0</accession>
<dbReference type="InterPro" id="IPR058647">
    <property type="entry name" value="BSH_CzcB-like"/>
</dbReference>
<gene>
    <name evidence="6" type="ORF">GCM10010123_33320</name>
</gene>
<dbReference type="RefSeq" id="WP_189171091.1">
    <property type="nucleotide sequence ID" value="NZ_BMQB01000007.1"/>
</dbReference>
<feature type="domain" description="Multidrug resistance protein MdtA-like C-terminal permuted SH3" evidence="4">
    <location>
        <begin position="477"/>
        <end position="531"/>
    </location>
</feature>
<evidence type="ECO:0000256" key="3">
    <source>
        <dbReference type="SAM" id="SignalP"/>
    </source>
</evidence>
<proteinExistence type="predicted"/>
<dbReference type="InterPro" id="IPR058627">
    <property type="entry name" value="MdtA-like_C"/>
</dbReference>
<keyword evidence="1" id="KW-0175">Coiled coil</keyword>
<dbReference type="Proteomes" id="UP000649739">
    <property type="component" value="Unassembled WGS sequence"/>
</dbReference>
<feature type="signal peptide" evidence="3">
    <location>
        <begin position="1"/>
        <end position="18"/>
    </location>
</feature>
<dbReference type="Gene3D" id="2.40.50.100">
    <property type="match status" value="1"/>
</dbReference>
<feature type="region of interest" description="Disordered" evidence="2">
    <location>
        <begin position="185"/>
        <end position="335"/>
    </location>
</feature>
<evidence type="ECO:0000256" key="2">
    <source>
        <dbReference type="SAM" id="MobiDB-lite"/>
    </source>
</evidence>
<protein>
    <submittedName>
        <fullName evidence="6">Uncharacterized protein</fullName>
    </submittedName>
</protein>
<evidence type="ECO:0000313" key="7">
    <source>
        <dbReference type="Proteomes" id="UP000649739"/>
    </source>
</evidence>
<evidence type="ECO:0000313" key="6">
    <source>
        <dbReference type="EMBL" id="GGK00752.1"/>
    </source>
</evidence>
<dbReference type="EMBL" id="BMQB01000007">
    <property type="protein sequence ID" value="GGK00752.1"/>
    <property type="molecule type" value="Genomic_DNA"/>
</dbReference>
<reference evidence="6" key="1">
    <citation type="journal article" date="2014" name="Int. J. Syst. Evol. Microbiol.">
        <title>Complete genome sequence of Corynebacterium casei LMG S-19264T (=DSM 44701T), isolated from a smear-ripened cheese.</title>
        <authorList>
            <consortium name="US DOE Joint Genome Institute (JGI-PGF)"/>
            <person name="Walter F."/>
            <person name="Albersmeier A."/>
            <person name="Kalinowski J."/>
            <person name="Ruckert C."/>
        </authorList>
    </citation>
    <scope>NUCLEOTIDE SEQUENCE</scope>
    <source>
        <strain evidence="6">JCM 3090</strain>
    </source>
</reference>
<feature type="chain" id="PRO_5035243430" evidence="3">
    <location>
        <begin position="19"/>
        <end position="535"/>
    </location>
</feature>
<keyword evidence="3" id="KW-0732">Signal</keyword>
<feature type="compositionally biased region" description="Gly residues" evidence="2">
    <location>
        <begin position="238"/>
        <end position="333"/>
    </location>
</feature>
<sequence length="535" mass="51279">MLGLLVLSQVAAAGTAYAITRDAAPGDPAAAATVDRGPVTVQLSATGTVESTRTRSLAFTADGTVTAVRVRVGDPVRVGQVLAAIDSSALAERVGLARTGLDLAETALTEARAAATTAANAAAGTTTTDTAAAGTTTDTAAAAGTAVPAAAAGATATAAGTATAATNGASGGGVALRLVAEYEPLYHPDDDPDAGEPPGRHPRPRHPRPPHPCPCPSPSPSPTPTASPSPTKPHPSTPGGGTGNPGGSGGPGSPGNPGGGTGTGGGRNGTGNGNGNGGGGGQNGGPGGNGTGGGQNGSGRNGQNGSGRAGSAPGGRNGDGRSGAGQDGSGQGGDAILSTEQRVNRARRQLADLEAQLAGTTITAPIAGKVLALAGKVGTAARAGGTFIEVSDVNRLQVATSFPEADAGRLATGQAASVTIPGIADPVPATVTAVDPVGTTTNAVVTYGAVLGFARAPAGLLLGQSARVLVTAGAVRDAVRVPTGAVHDIAAGRGTVRVVADGRASDRPIGVGVQGDQYIEVTSGLAEGERVRTAW</sequence>
<dbReference type="PANTHER" id="PTHR30469:SF33">
    <property type="entry name" value="SLR1207 PROTEIN"/>
    <property type="match status" value="1"/>
</dbReference>
<evidence type="ECO:0000256" key="1">
    <source>
        <dbReference type="SAM" id="Coils"/>
    </source>
</evidence>
<dbReference type="Pfam" id="PF25973">
    <property type="entry name" value="BSH_CzcB"/>
    <property type="match status" value="1"/>
</dbReference>
<reference evidence="6" key="2">
    <citation type="submission" date="2020-09" db="EMBL/GenBank/DDBJ databases">
        <authorList>
            <person name="Sun Q."/>
            <person name="Ohkuma M."/>
        </authorList>
    </citation>
    <scope>NUCLEOTIDE SEQUENCE</scope>
    <source>
        <strain evidence="6">JCM 3090</strain>
    </source>
</reference>
<dbReference type="PANTHER" id="PTHR30469">
    <property type="entry name" value="MULTIDRUG RESISTANCE PROTEIN MDTA"/>
    <property type="match status" value="1"/>
</dbReference>
<organism evidence="6 7">
    <name type="scientific">Pilimelia anulata</name>
    <dbReference type="NCBI Taxonomy" id="53371"/>
    <lineage>
        <taxon>Bacteria</taxon>
        <taxon>Bacillati</taxon>
        <taxon>Actinomycetota</taxon>
        <taxon>Actinomycetes</taxon>
        <taxon>Micromonosporales</taxon>
        <taxon>Micromonosporaceae</taxon>
        <taxon>Pilimelia</taxon>
    </lineage>
</organism>
<evidence type="ECO:0000259" key="4">
    <source>
        <dbReference type="Pfam" id="PF25967"/>
    </source>
</evidence>
<feature type="domain" description="CzcB-like barrel-sandwich hybrid" evidence="5">
    <location>
        <begin position="59"/>
        <end position="150"/>
    </location>
</feature>
<name>A0A8J3BCJ0_9ACTN</name>
<feature type="coiled-coil region" evidence="1">
    <location>
        <begin position="336"/>
        <end position="363"/>
    </location>
</feature>
<feature type="compositionally biased region" description="Basic residues" evidence="2">
    <location>
        <begin position="200"/>
        <end position="209"/>
    </location>
</feature>
<dbReference type="GO" id="GO:0015562">
    <property type="term" value="F:efflux transmembrane transporter activity"/>
    <property type="evidence" value="ECO:0007669"/>
    <property type="project" value="TreeGrafter"/>
</dbReference>
<evidence type="ECO:0000259" key="5">
    <source>
        <dbReference type="Pfam" id="PF25973"/>
    </source>
</evidence>
<dbReference type="Gene3D" id="2.40.420.20">
    <property type="match status" value="1"/>
</dbReference>
<dbReference type="AlphaFoldDB" id="A0A8J3BCJ0"/>
<feature type="compositionally biased region" description="Pro residues" evidence="2">
    <location>
        <begin position="210"/>
        <end position="236"/>
    </location>
</feature>
<dbReference type="Pfam" id="PF25967">
    <property type="entry name" value="RND-MFP_C"/>
    <property type="match status" value="1"/>
</dbReference>
<dbReference type="GO" id="GO:1990281">
    <property type="term" value="C:efflux pump complex"/>
    <property type="evidence" value="ECO:0007669"/>
    <property type="project" value="TreeGrafter"/>
</dbReference>
<keyword evidence="7" id="KW-1185">Reference proteome</keyword>